<protein>
    <submittedName>
        <fullName evidence="1">Uncharacterized protein</fullName>
    </submittedName>
</protein>
<dbReference type="InParanoid" id="A0A1X7SL20"/>
<dbReference type="OrthoDB" id="40953at2759"/>
<organism evidence="1">
    <name type="scientific">Amphimedon queenslandica</name>
    <name type="common">Sponge</name>
    <dbReference type="NCBI Taxonomy" id="400682"/>
    <lineage>
        <taxon>Eukaryota</taxon>
        <taxon>Metazoa</taxon>
        <taxon>Porifera</taxon>
        <taxon>Demospongiae</taxon>
        <taxon>Heteroscleromorpha</taxon>
        <taxon>Haplosclerida</taxon>
        <taxon>Niphatidae</taxon>
        <taxon>Amphimedon</taxon>
    </lineage>
</organism>
<dbReference type="InterPro" id="IPR035766">
    <property type="entry name" value="SPRYD7"/>
</dbReference>
<evidence type="ECO:0000313" key="1">
    <source>
        <dbReference type="EnsemblMetazoa" id="Aqu2.1.02742_001"/>
    </source>
</evidence>
<name>A0A1X7SL20_AMPQE</name>
<dbReference type="AlphaFoldDB" id="A0A1X7SL20"/>
<dbReference type="PANTHER" id="PTHR20951">
    <property type="entry name" value="C13ORF1 PROTEIN-RELATED"/>
    <property type="match status" value="1"/>
</dbReference>
<sequence length="80" mass="8655">MACFCSCIWGNPDPGPVRLREVQQVVIDTSKMGVDCVVVKSGRRVCGTGAALANAPIVQDKSYFEVKIQCGVYIGFIVLF</sequence>
<dbReference type="eggNOG" id="KOG4030">
    <property type="taxonomic scope" value="Eukaryota"/>
</dbReference>
<dbReference type="EnsemblMetazoa" id="Aqu2.1.02742_001">
    <property type="protein sequence ID" value="Aqu2.1.02742_001"/>
    <property type="gene ID" value="Aqu2.1.02742"/>
</dbReference>
<accession>A0A1X7SL20</accession>
<reference evidence="1" key="1">
    <citation type="submission" date="2017-05" db="UniProtKB">
        <authorList>
            <consortium name="EnsemblMetazoa"/>
        </authorList>
    </citation>
    <scope>IDENTIFICATION</scope>
</reference>
<proteinExistence type="predicted"/>
<dbReference type="PANTHER" id="PTHR20951:SF2">
    <property type="entry name" value="SPRY DOMAIN-CONTAINING PROTEIN 7"/>
    <property type="match status" value="1"/>
</dbReference>